<feature type="signal peptide" evidence="2">
    <location>
        <begin position="1"/>
        <end position="25"/>
    </location>
</feature>
<organism evidence="3 4">
    <name type="scientific">Plectus sambesii</name>
    <dbReference type="NCBI Taxonomy" id="2011161"/>
    <lineage>
        <taxon>Eukaryota</taxon>
        <taxon>Metazoa</taxon>
        <taxon>Ecdysozoa</taxon>
        <taxon>Nematoda</taxon>
        <taxon>Chromadorea</taxon>
        <taxon>Plectida</taxon>
        <taxon>Plectina</taxon>
        <taxon>Plectoidea</taxon>
        <taxon>Plectidae</taxon>
        <taxon>Plectus</taxon>
    </lineage>
</organism>
<dbReference type="WBParaSite" id="PSAMB.scaffold857size40099.g9302.t1">
    <property type="protein sequence ID" value="PSAMB.scaffold857size40099.g9302.t1"/>
    <property type="gene ID" value="PSAMB.scaffold857size40099.g9302"/>
</dbReference>
<dbReference type="AlphaFoldDB" id="A0A914XIU5"/>
<sequence length="139" mass="14381">MAVISLGNLFTAVAVFCALITTINATNCYNTTDPNNSNDRGKKIDCGSYTYCTKMTAPSLGTVRTCGLVSDAFCNAVGDGNCGAPPTNLANLPVTSEAGANLCCCKSDYCNVSASLSHNTVLISVCLLSLASFIMSKLV</sequence>
<accession>A0A914XIU5</accession>
<reference evidence="4" key="1">
    <citation type="submission" date="2022-11" db="UniProtKB">
        <authorList>
            <consortium name="WormBaseParasite"/>
        </authorList>
    </citation>
    <scope>IDENTIFICATION</scope>
</reference>
<keyword evidence="1" id="KW-0472">Membrane</keyword>
<dbReference type="Proteomes" id="UP000887566">
    <property type="component" value="Unplaced"/>
</dbReference>
<evidence type="ECO:0000256" key="2">
    <source>
        <dbReference type="SAM" id="SignalP"/>
    </source>
</evidence>
<protein>
    <submittedName>
        <fullName evidence="4">Activin types I and II receptor domain-containing protein</fullName>
    </submittedName>
</protein>
<keyword evidence="1" id="KW-1133">Transmembrane helix</keyword>
<evidence type="ECO:0000313" key="4">
    <source>
        <dbReference type="WBParaSite" id="PSAMB.scaffold857size40099.g9302.t1"/>
    </source>
</evidence>
<keyword evidence="3" id="KW-1185">Reference proteome</keyword>
<keyword evidence="1" id="KW-0812">Transmembrane</keyword>
<keyword evidence="2" id="KW-0732">Signal</keyword>
<evidence type="ECO:0000256" key="1">
    <source>
        <dbReference type="SAM" id="Phobius"/>
    </source>
</evidence>
<name>A0A914XIU5_9BILA</name>
<feature type="transmembrane region" description="Helical" evidence="1">
    <location>
        <begin position="116"/>
        <end position="135"/>
    </location>
</feature>
<proteinExistence type="predicted"/>
<evidence type="ECO:0000313" key="3">
    <source>
        <dbReference type="Proteomes" id="UP000887566"/>
    </source>
</evidence>
<feature type="chain" id="PRO_5037594442" evidence="2">
    <location>
        <begin position="26"/>
        <end position="139"/>
    </location>
</feature>